<evidence type="ECO:0000259" key="5">
    <source>
        <dbReference type="PROSITE" id="PS50865"/>
    </source>
</evidence>
<sequence length="276" mass="31736">MIYCANCWKALSDETHMRKCCDGIYYCNRECKRQDFKHHKTSCPNLIPKGTPQLPDAALSKKVASPFYRLQRGDYLQGLPATDIYKLLIDAYRLRVEDNKAYAGTRGEDSIYGNAHDGLEGFRNFINRAKEIPRMLPPWWSDKKQAECEGLGRLKGWSSLSCKIDGADVRSHYNDRFMDIQLRFLAEDIYGTGIGDRQKRFLRPEVEKLTDSANFRTGVLLRRALSYHLLKLSTETGGDIWLDPRLMRLMKDDITDNSSTDLAGQVLMLRILELVE</sequence>
<keyword evidence="3" id="KW-0862">Zinc</keyword>
<dbReference type="EMBL" id="WUBL01000065">
    <property type="protein sequence ID" value="KAF2967609.1"/>
    <property type="molecule type" value="Genomic_DNA"/>
</dbReference>
<gene>
    <name evidence="6" type="ORF">GQX73_g6007</name>
</gene>
<evidence type="ECO:0000256" key="2">
    <source>
        <dbReference type="ARBA" id="ARBA00022771"/>
    </source>
</evidence>
<protein>
    <recommendedName>
        <fullName evidence="5">MYND-type domain-containing protein</fullName>
    </recommendedName>
</protein>
<proteinExistence type="predicted"/>
<comment type="caution">
    <text evidence="6">The sequence shown here is derived from an EMBL/GenBank/DDBJ whole genome shotgun (WGS) entry which is preliminary data.</text>
</comment>
<dbReference type="InParanoid" id="A0A7C8IMN7"/>
<keyword evidence="7" id="KW-1185">Reference proteome</keyword>
<dbReference type="AlphaFoldDB" id="A0A7C8IMN7"/>
<dbReference type="GO" id="GO:0008270">
    <property type="term" value="F:zinc ion binding"/>
    <property type="evidence" value="ECO:0007669"/>
    <property type="project" value="UniProtKB-KW"/>
</dbReference>
<evidence type="ECO:0000256" key="3">
    <source>
        <dbReference type="ARBA" id="ARBA00022833"/>
    </source>
</evidence>
<keyword evidence="1" id="KW-0479">Metal-binding</keyword>
<organism evidence="6 7">
    <name type="scientific">Xylaria multiplex</name>
    <dbReference type="NCBI Taxonomy" id="323545"/>
    <lineage>
        <taxon>Eukaryota</taxon>
        <taxon>Fungi</taxon>
        <taxon>Dikarya</taxon>
        <taxon>Ascomycota</taxon>
        <taxon>Pezizomycotina</taxon>
        <taxon>Sordariomycetes</taxon>
        <taxon>Xylariomycetidae</taxon>
        <taxon>Xylariales</taxon>
        <taxon>Xylariaceae</taxon>
        <taxon>Xylaria</taxon>
    </lineage>
</organism>
<evidence type="ECO:0000313" key="7">
    <source>
        <dbReference type="Proteomes" id="UP000481858"/>
    </source>
</evidence>
<dbReference type="Proteomes" id="UP000481858">
    <property type="component" value="Unassembled WGS sequence"/>
</dbReference>
<dbReference type="Gene3D" id="6.10.140.2220">
    <property type="match status" value="1"/>
</dbReference>
<dbReference type="InterPro" id="IPR002893">
    <property type="entry name" value="Znf_MYND"/>
</dbReference>
<evidence type="ECO:0000256" key="1">
    <source>
        <dbReference type="ARBA" id="ARBA00022723"/>
    </source>
</evidence>
<dbReference type="PROSITE" id="PS50865">
    <property type="entry name" value="ZF_MYND_2"/>
    <property type="match status" value="1"/>
</dbReference>
<feature type="domain" description="MYND-type" evidence="5">
    <location>
        <begin position="4"/>
        <end position="43"/>
    </location>
</feature>
<accession>A0A7C8IMN7</accession>
<evidence type="ECO:0000256" key="4">
    <source>
        <dbReference type="PROSITE-ProRule" id="PRU00134"/>
    </source>
</evidence>
<name>A0A7C8IMN7_9PEZI</name>
<dbReference type="PROSITE" id="PS01360">
    <property type="entry name" value="ZF_MYND_1"/>
    <property type="match status" value="1"/>
</dbReference>
<evidence type="ECO:0000313" key="6">
    <source>
        <dbReference type="EMBL" id="KAF2967609.1"/>
    </source>
</evidence>
<reference evidence="6 7" key="1">
    <citation type="submission" date="2019-12" db="EMBL/GenBank/DDBJ databases">
        <title>Draft genome sequence of the ascomycete Xylaria multiplex DSM 110363.</title>
        <authorList>
            <person name="Buettner E."/>
            <person name="Kellner H."/>
        </authorList>
    </citation>
    <scope>NUCLEOTIDE SEQUENCE [LARGE SCALE GENOMIC DNA]</scope>
    <source>
        <strain evidence="6 7">DSM 110363</strain>
    </source>
</reference>
<keyword evidence="2 4" id="KW-0863">Zinc-finger</keyword>
<dbReference type="OrthoDB" id="432970at2759"/>
<dbReference type="SUPFAM" id="SSF144232">
    <property type="entry name" value="HIT/MYND zinc finger-like"/>
    <property type="match status" value="1"/>
</dbReference>